<evidence type="ECO:0000313" key="1">
    <source>
        <dbReference type="EMBL" id="KAI0044027.1"/>
    </source>
</evidence>
<name>A0ACB8RJG2_9AGAM</name>
<dbReference type="EMBL" id="MU275996">
    <property type="protein sequence ID" value="KAI0044027.1"/>
    <property type="molecule type" value="Genomic_DNA"/>
</dbReference>
<dbReference type="Proteomes" id="UP000814033">
    <property type="component" value="Unassembled WGS sequence"/>
</dbReference>
<accession>A0ACB8RJG2</accession>
<evidence type="ECO:0000313" key="2">
    <source>
        <dbReference type="Proteomes" id="UP000814033"/>
    </source>
</evidence>
<organism evidence="1 2">
    <name type="scientific">Auriscalpium vulgare</name>
    <dbReference type="NCBI Taxonomy" id="40419"/>
    <lineage>
        <taxon>Eukaryota</taxon>
        <taxon>Fungi</taxon>
        <taxon>Dikarya</taxon>
        <taxon>Basidiomycota</taxon>
        <taxon>Agaricomycotina</taxon>
        <taxon>Agaricomycetes</taxon>
        <taxon>Russulales</taxon>
        <taxon>Auriscalpiaceae</taxon>
        <taxon>Auriscalpium</taxon>
    </lineage>
</organism>
<keyword evidence="2" id="KW-1185">Reference proteome</keyword>
<reference evidence="1" key="2">
    <citation type="journal article" date="2022" name="New Phytol.">
        <title>Evolutionary transition to the ectomycorrhizal habit in the genomes of a hyperdiverse lineage of mushroom-forming fungi.</title>
        <authorList>
            <person name="Looney B."/>
            <person name="Miyauchi S."/>
            <person name="Morin E."/>
            <person name="Drula E."/>
            <person name="Courty P.E."/>
            <person name="Kohler A."/>
            <person name="Kuo A."/>
            <person name="LaButti K."/>
            <person name="Pangilinan J."/>
            <person name="Lipzen A."/>
            <person name="Riley R."/>
            <person name="Andreopoulos W."/>
            <person name="He G."/>
            <person name="Johnson J."/>
            <person name="Nolan M."/>
            <person name="Tritt A."/>
            <person name="Barry K.W."/>
            <person name="Grigoriev I.V."/>
            <person name="Nagy L.G."/>
            <person name="Hibbett D."/>
            <person name="Henrissat B."/>
            <person name="Matheny P.B."/>
            <person name="Labbe J."/>
            <person name="Martin F.M."/>
        </authorList>
    </citation>
    <scope>NUCLEOTIDE SEQUENCE</scope>
    <source>
        <strain evidence="1">FP105234-sp</strain>
    </source>
</reference>
<proteinExistence type="predicted"/>
<protein>
    <submittedName>
        <fullName evidence="1">Uncharacterized protein</fullName>
    </submittedName>
</protein>
<sequence length="137" mass="15355">MRSAATDPVSRCCAIHRSILLRETLRAANTTGISHPSCSIWMPRILIPSSIWWFTMLRGVDRTGCGVSDSLCRPLSCFLTFRDFSPRSVFTGLSGHLYARRPNISERAVVPMGATVRFSRNVLVERHFDWLAVGCVL</sequence>
<comment type="caution">
    <text evidence="1">The sequence shown here is derived from an EMBL/GenBank/DDBJ whole genome shotgun (WGS) entry which is preliminary data.</text>
</comment>
<reference evidence="1" key="1">
    <citation type="submission" date="2021-02" db="EMBL/GenBank/DDBJ databases">
        <authorList>
            <consortium name="DOE Joint Genome Institute"/>
            <person name="Ahrendt S."/>
            <person name="Looney B.P."/>
            <person name="Miyauchi S."/>
            <person name="Morin E."/>
            <person name="Drula E."/>
            <person name="Courty P.E."/>
            <person name="Chicoki N."/>
            <person name="Fauchery L."/>
            <person name="Kohler A."/>
            <person name="Kuo A."/>
            <person name="Labutti K."/>
            <person name="Pangilinan J."/>
            <person name="Lipzen A."/>
            <person name="Riley R."/>
            <person name="Andreopoulos W."/>
            <person name="He G."/>
            <person name="Johnson J."/>
            <person name="Barry K.W."/>
            <person name="Grigoriev I.V."/>
            <person name="Nagy L."/>
            <person name="Hibbett D."/>
            <person name="Henrissat B."/>
            <person name="Matheny P.B."/>
            <person name="Labbe J."/>
            <person name="Martin F."/>
        </authorList>
    </citation>
    <scope>NUCLEOTIDE SEQUENCE</scope>
    <source>
        <strain evidence="1">FP105234-sp</strain>
    </source>
</reference>
<gene>
    <name evidence="1" type="ORF">FA95DRAFT_306967</name>
</gene>